<dbReference type="SUPFAM" id="SSF52540">
    <property type="entry name" value="P-loop containing nucleoside triphosphate hydrolases"/>
    <property type="match status" value="1"/>
</dbReference>
<name>A0A3E0W7H0_9MICO</name>
<proteinExistence type="predicted"/>
<protein>
    <submittedName>
        <fullName evidence="4">Sugar ABC transporter ATP-binding protein</fullName>
    </submittedName>
</protein>
<feature type="domain" description="ABC transporter" evidence="3">
    <location>
        <begin position="33"/>
        <end position="275"/>
    </location>
</feature>
<dbReference type="GO" id="GO:0016887">
    <property type="term" value="F:ATP hydrolysis activity"/>
    <property type="evidence" value="ECO:0007669"/>
    <property type="project" value="InterPro"/>
</dbReference>
<keyword evidence="2 4" id="KW-0067">ATP-binding</keyword>
<dbReference type="InterPro" id="IPR027417">
    <property type="entry name" value="P-loop_NTPase"/>
</dbReference>
<dbReference type="InterPro" id="IPR003593">
    <property type="entry name" value="AAA+_ATPase"/>
</dbReference>
<dbReference type="Proteomes" id="UP000257080">
    <property type="component" value="Unassembled WGS sequence"/>
</dbReference>
<evidence type="ECO:0000313" key="5">
    <source>
        <dbReference type="Proteomes" id="UP000257080"/>
    </source>
</evidence>
<evidence type="ECO:0000256" key="2">
    <source>
        <dbReference type="ARBA" id="ARBA00022840"/>
    </source>
</evidence>
<dbReference type="InterPro" id="IPR003439">
    <property type="entry name" value="ABC_transporter-like_ATP-bd"/>
</dbReference>
<organism evidence="4 5">
    <name type="scientific">Subtercola boreus</name>
    <dbReference type="NCBI Taxonomy" id="120213"/>
    <lineage>
        <taxon>Bacteria</taxon>
        <taxon>Bacillati</taxon>
        <taxon>Actinomycetota</taxon>
        <taxon>Actinomycetes</taxon>
        <taxon>Micrococcales</taxon>
        <taxon>Microbacteriaceae</taxon>
        <taxon>Subtercola</taxon>
    </lineage>
</organism>
<dbReference type="Pfam" id="PF00005">
    <property type="entry name" value="ABC_tran"/>
    <property type="match status" value="1"/>
</dbReference>
<accession>A0A3E0W7H0</accession>
<comment type="caution">
    <text evidence="4">The sequence shown here is derived from an EMBL/GenBank/DDBJ whole genome shotgun (WGS) entry which is preliminary data.</text>
</comment>
<dbReference type="EMBL" id="NBXE01000043">
    <property type="protein sequence ID" value="RFA24579.1"/>
    <property type="molecule type" value="Genomic_DNA"/>
</dbReference>
<evidence type="ECO:0000259" key="3">
    <source>
        <dbReference type="PROSITE" id="PS50893"/>
    </source>
</evidence>
<gene>
    <name evidence="4" type="ORF">B7R25_16480</name>
</gene>
<dbReference type="PROSITE" id="PS50893">
    <property type="entry name" value="ABC_TRANSPORTER_2"/>
    <property type="match status" value="1"/>
</dbReference>
<evidence type="ECO:0000313" key="4">
    <source>
        <dbReference type="EMBL" id="RFA24579.1"/>
    </source>
</evidence>
<dbReference type="InterPro" id="IPR050107">
    <property type="entry name" value="ABC_carbohydrate_import_ATPase"/>
</dbReference>
<keyword evidence="1" id="KW-0547">Nucleotide-binding</keyword>
<dbReference type="CDD" id="cd03216">
    <property type="entry name" value="ABC_Carb_Monos_I"/>
    <property type="match status" value="1"/>
</dbReference>
<dbReference type="OrthoDB" id="7875923at2"/>
<dbReference type="Gene3D" id="3.40.50.300">
    <property type="entry name" value="P-loop containing nucleotide triphosphate hydrolases"/>
    <property type="match status" value="1"/>
</dbReference>
<sequence>MRPKEAFLVEQTIGVTPGSDSYSSPPGSAVPALAAENISKQFGHVTALSGVSLSVAPGEVLALMGDNGAGKSTLVKILSGVQAPDGGTIRVDGAEVVIGSPVAARTLGIETVYQDLALADDLSAPENLFLGREHKRRGLLGRAGVLDNKRMEHDATEQMRLLGARIPDYNSPVGVFSGGQRQSVAIARASIWASRVIIMDEPTAALGLVQTAQVADLIRRTRDSGIAVIVISHSVPFVFDVADRIVVMRLGRSAATLPVVGTTHEDIVAAITGATVPGKKES</sequence>
<dbReference type="PANTHER" id="PTHR43790:SF8">
    <property type="entry name" value="SUGAR ABC TRANSPORTER ATP-BINDING PROTEIN"/>
    <property type="match status" value="1"/>
</dbReference>
<dbReference type="GO" id="GO:0005524">
    <property type="term" value="F:ATP binding"/>
    <property type="evidence" value="ECO:0007669"/>
    <property type="project" value="UniProtKB-KW"/>
</dbReference>
<dbReference type="SMART" id="SM00382">
    <property type="entry name" value="AAA"/>
    <property type="match status" value="1"/>
</dbReference>
<dbReference type="AlphaFoldDB" id="A0A3E0W7H0"/>
<reference evidence="4 5" key="1">
    <citation type="submission" date="2017-04" db="EMBL/GenBank/DDBJ databases">
        <title>Comparative genome analysis of Subtercola boreus.</title>
        <authorList>
            <person name="Cho Y.-J."/>
            <person name="Cho A."/>
            <person name="Kim O.-S."/>
            <person name="Lee J.-I."/>
        </authorList>
    </citation>
    <scope>NUCLEOTIDE SEQUENCE [LARGE SCALE GENOMIC DNA]</scope>
    <source>
        <strain evidence="4 5">P28004</strain>
    </source>
</reference>
<evidence type="ECO:0000256" key="1">
    <source>
        <dbReference type="ARBA" id="ARBA00022741"/>
    </source>
</evidence>
<dbReference type="PANTHER" id="PTHR43790">
    <property type="entry name" value="CARBOHYDRATE TRANSPORT ATP-BINDING PROTEIN MG119-RELATED"/>
    <property type="match status" value="1"/>
</dbReference>